<accession>A0A4S8LQM0</accession>
<name>A0A4S8LQM0_DENBC</name>
<feature type="transmembrane region" description="Helical" evidence="2">
    <location>
        <begin position="33"/>
        <end position="51"/>
    </location>
</feature>
<feature type="transmembrane region" description="Helical" evidence="2">
    <location>
        <begin position="58"/>
        <end position="76"/>
    </location>
</feature>
<protein>
    <submittedName>
        <fullName evidence="3">Uncharacterized protein</fullName>
    </submittedName>
</protein>
<evidence type="ECO:0000256" key="2">
    <source>
        <dbReference type="SAM" id="Phobius"/>
    </source>
</evidence>
<feature type="region of interest" description="Disordered" evidence="1">
    <location>
        <begin position="798"/>
        <end position="871"/>
    </location>
</feature>
<feature type="compositionally biased region" description="Low complexity" evidence="1">
    <location>
        <begin position="600"/>
        <end position="609"/>
    </location>
</feature>
<keyword evidence="2" id="KW-0472">Membrane</keyword>
<feature type="region of interest" description="Disordered" evidence="1">
    <location>
        <begin position="592"/>
        <end position="642"/>
    </location>
</feature>
<evidence type="ECO:0000256" key="1">
    <source>
        <dbReference type="SAM" id="MobiDB-lite"/>
    </source>
</evidence>
<sequence>MSNYSTPSLKLVSVVSGPKLTDDAALEELLSDIPNFSVGIMAFGVSTFWLFMRKRISLLATLIYLSALLGFVAGIFDLIQLLARGPTNIAQGTGIDTSITALVDTREVLLSLSRGAIFLFFWSFIAEKPRGEPPPDPTLNNSLTPREDTHSASWKRWGLLGWVLERGLLLASISVPILQIIWRIINSNTIYTVESTIEIVVTGLFLLKVLLNIFLSPLAPWWKPFKFYLIPIVALLLNLGLAIGNLVCIRFTDTTLGRFLQSVELYILILFVMIDAFYKVPTRPPRSSRKIKGTSSFITPKPPDFSLPPPVSMGGRDTKEPNDPIGSSGSYGPYFTANVNAPMTRSSVISRLSSWMVPRRNSVVPSSSNLRSSWREDQNSEKIDPNSIYEVQRYTPTPSVKVDLPPQQPIQPEIAKSPEVATKLISPQVDPVPEPASVPAPVPDPTPAAISTPDPPLTIATNYNVPPSPPPEIEIIRESRPSTGFSFSYYGMERGSRRSLVNPEVTSRQDTPSPIYGLNGIINPSSRRDSGISFQNRGSSNSFDELLRQQNELDKTIAALRLFSPQSNTTTFEESSRGPEFFTALEDDIQTVPHTPQTARPPVSSSLSSERVRSIATRSSQRQDSMSEISLSNFPAPPAESALTPTRASFVALRSKRSSFAPRREDIPSLDPSLAPSFPTSPNRIGARADRFGSAGTQYDVTSFIGDLTSPGGGGLRPSVLKNVGLSDVESEDEGSFVQQSARPVVLESAVPVLSGPTVSTDELKSEPEPPATASSGAISPTREYPVLKPLFLGNVTTYPTVSSPLTSQSRVAGPRRPARGRFGLPSQPRLAISAPRPRESVGTSDNEAYRYENPRRAPTVNPSTGDVAPS</sequence>
<evidence type="ECO:0000313" key="3">
    <source>
        <dbReference type="EMBL" id="THU91752.1"/>
    </source>
</evidence>
<dbReference type="OrthoDB" id="2564696at2759"/>
<keyword evidence="4" id="KW-1185">Reference proteome</keyword>
<reference evidence="3 4" key="1">
    <citation type="journal article" date="2019" name="Nat. Ecol. Evol.">
        <title>Megaphylogeny resolves global patterns of mushroom evolution.</title>
        <authorList>
            <person name="Varga T."/>
            <person name="Krizsan K."/>
            <person name="Foldi C."/>
            <person name="Dima B."/>
            <person name="Sanchez-Garcia M."/>
            <person name="Sanchez-Ramirez S."/>
            <person name="Szollosi G.J."/>
            <person name="Szarkandi J.G."/>
            <person name="Papp V."/>
            <person name="Albert L."/>
            <person name="Andreopoulos W."/>
            <person name="Angelini C."/>
            <person name="Antonin V."/>
            <person name="Barry K.W."/>
            <person name="Bougher N.L."/>
            <person name="Buchanan P."/>
            <person name="Buyck B."/>
            <person name="Bense V."/>
            <person name="Catcheside P."/>
            <person name="Chovatia M."/>
            <person name="Cooper J."/>
            <person name="Damon W."/>
            <person name="Desjardin D."/>
            <person name="Finy P."/>
            <person name="Geml J."/>
            <person name="Haridas S."/>
            <person name="Hughes K."/>
            <person name="Justo A."/>
            <person name="Karasinski D."/>
            <person name="Kautmanova I."/>
            <person name="Kiss B."/>
            <person name="Kocsube S."/>
            <person name="Kotiranta H."/>
            <person name="LaButti K.M."/>
            <person name="Lechner B.E."/>
            <person name="Liimatainen K."/>
            <person name="Lipzen A."/>
            <person name="Lukacs Z."/>
            <person name="Mihaltcheva S."/>
            <person name="Morgado L.N."/>
            <person name="Niskanen T."/>
            <person name="Noordeloos M.E."/>
            <person name="Ohm R.A."/>
            <person name="Ortiz-Santana B."/>
            <person name="Ovrebo C."/>
            <person name="Racz N."/>
            <person name="Riley R."/>
            <person name="Savchenko A."/>
            <person name="Shiryaev A."/>
            <person name="Soop K."/>
            <person name="Spirin V."/>
            <person name="Szebenyi C."/>
            <person name="Tomsovsky M."/>
            <person name="Tulloss R.E."/>
            <person name="Uehling J."/>
            <person name="Grigoriev I.V."/>
            <person name="Vagvolgyi C."/>
            <person name="Papp T."/>
            <person name="Martin F.M."/>
            <person name="Miettinen O."/>
            <person name="Hibbett D.S."/>
            <person name="Nagy L.G."/>
        </authorList>
    </citation>
    <scope>NUCLEOTIDE SEQUENCE [LARGE SCALE GENOMIC DNA]</scope>
    <source>
        <strain evidence="3 4">CBS 962.96</strain>
    </source>
</reference>
<feature type="compositionally biased region" description="Polar residues" evidence="1">
    <location>
        <begin position="616"/>
        <end position="633"/>
    </location>
</feature>
<feature type="transmembrane region" description="Helical" evidence="2">
    <location>
        <begin position="197"/>
        <end position="215"/>
    </location>
</feature>
<proteinExistence type="predicted"/>
<feature type="transmembrane region" description="Helical" evidence="2">
    <location>
        <begin position="227"/>
        <end position="247"/>
    </location>
</feature>
<organism evidence="3 4">
    <name type="scientific">Dendrothele bispora (strain CBS 962.96)</name>
    <dbReference type="NCBI Taxonomy" id="1314807"/>
    <lineage>
        <taxon>Eukaryota</taxon>
        <taxon>Fungi</taxon>
        <taxon>Dikarya</taxon>
        <taxon>Basidiomycota</taxon>
        <taxon>Agaricomycotina</taxon>
        <taxon>Agaricomycetes</taxon>
        <taxon>Agaricomycetidae</taxon>
        <taxon>Agaricales</taxon>
        <taxon>Agaricales incertae sedis</taxon>
        <taxon>Dendrothele</taxon>
    </lineage>
</organism>
<keyword evidence="2" id="KW-1133">Transmembrane helix</keyword>
<feature type="transmembrane region" description="Helical" evidence="2">
    <location>
        <begin position="163"/>
        <end position="185"/>
    </location>
</feature>
<feature type="region of interest" description="Disordered" evidence="1">
    <location>
        <begin position="756"/>
        <end position="781"/>
    </location>
</feature>
<feature type="compositionally biased region" description="Pro residues" evidence="1">
    <location>
        <begin position="300"/>
        <end position="311"/>
    </location>
</feature>
<gene>
    <name evidence="3" type="ORF">K435DRAFT_780546</name>
</gene>
<keyword evidence="2" id="KW-0812">Transmembrane</keyword>
<feature type="transmembrane region" description="Helical" evidence="2">
    <location>
        <begin position="259"/>
        <end position="280"/>
    </location>
</feature>
<evidence type="ECO:0000313" key="4">
    <source>
        <dbReference type="Proteomes" id="UP000297245"/>
    </source>
</evidence>
<feature type="compositionally biased region" description="Polar residues" evidence="1">
    <location>
        <begin position="798"/>
        <end position="811"/>
    </location>
</feature>
<dbReference type="Proteomes" id="UP000297245">
    <property type="component" value="Unassembled WGS sequence"/>
</dbReference>
<feature type="region of interest" description="Disordered" evidence="1">
    <location>
        <begin position="661"/>
        <end position="681"/>
    </location>
</feature>
<dbReference type="EMBL" id="ML179298">
    <property type="protein sequence ID" value="THU91752.1"/>
    <property type="molecule type" value="Genomic_DNA"/>
</dbReference>
<feature type="non-terminal residue" evidence="3">
    <location>
        <position position="1"/>
    </location>
</feature>
<feature type="region of interest" description="Disordered" evidence="1">
    <location>
        <begin position="284"/>
        <end position="329"/>
    </location>
</feature>
<dbReference type="AlphaFoldDB" id="A0A4S8LQM0"/>